<dbReference type="EMBL" id="CP046457">
    <property type="protein sequence ID" value="QGT98773.1"/>
    <property type="molecule type" value="Genomic_DNA"/>
</dbReference>
<dbReference type="AlphaFoldDB" id="A0A6I6D672"/>
<proteinExistence type="predicted"/>
<dbReference type="KEGG" id="salq:SYNTR_0180"/>
<reference evidence="2" key="1">
    <citation type="journal article" date="2019" name="Microbiology">
        <title>Complete Genome Sequence of an Uncultured Bacterium of the Candidate Phylum Bipolaricaulota.</title>
        <authorList>
            <person name="Kadnikov V.V."/>
            <person name="Mardanov A.V."/>
            <person name="Beletsky A.V."/>
            <person name="Frank Y.A."/>
            <person name="Karnachuk O.V."/>
            <person name="Ravin N.V."/>
        </authorList>
    </citation>
    <scope>NUCLEOTIDE SEQUENCE [LARGE SCALE GENOMIC DNA]</scope>
</reference>
<keyword evidence="2" id="KW-1185">Reference proteome</keyword>
<name>A0A6I6D672_9FIRM</name>
<evidence type="ECO:0000313" key="2">
    <source>
        <dbReference type="Proteomes" id="UP000426444"/>
    </source>
</evidence>
<accession>A0A6I6D672</accession>
<gene>
    <name evidence="1" type="ORF">SYNTR_0180</name>
</gene>
<organism evidence="1 2">
    <name type="scientific">Candidatus Syntrophocurvum alkaliphilum</name>
    <dbReference type="NCBI Taxonomy" id="2293317"/>
    <lineage>
        <taxon>Bacteria</taxon>
        <taxon>Bacillati</taxon>
        <taxon>Bacillota</taxon>
        <taxon>Clostridia</taxon>
        <taxon>Eubacteriales</taxon>
        <taxon>Syntrophomonadaceae</taxon>
        <taxon>Candidatus Syntrophocurvum</taxon>
    </lineage>
</organism>
<evidence type="ECO:0000313" key="1">
    <source>
        <dbReference type="EMBL" id="QGT98773.1"/>
    </source>
</evidence>
<dbReference type="Proteomes" id="UP000426444">
    <property type="component" value="Chromosome"/>
</dbReference>
<sequence length="34" mass="3900">MMESKDMNLKEFANGCRSVEDVQVKLKELSTLKP</sequence>
<protein>
    <submittedName>
        <fullName evidence="1">Uncharacterized protein</fullName>
    </submittedName>
</protein>